<feature type="compositionally biased region" description="Polar residues" evidence="1">
    <location>
        <begin position="1045"/>
        <end position="1058"/>
    </location>
</feature>
<evidence type="ECO:0000313" key="2">
    <source>
        <dbReference type="EMBL" id="CAD6931975.1"/>
    </source>
</evidence>
<feature type="compositionally biased region" description="Acidic residues" evidence="1">
    <location>
        <begin position="1033"/>
        <end position="1044"/>
    </location>
</feature>
<gene>
    <name evidence="3" type="ORF">A4X03_0g3151</name>
    <name evidence="2" type="ORF">JKIAZH3_G9115</name>
</gene>
<feature type="compositionally biased region" description="Polar residues" evidence="1">
    <location>
        <begin position="1098"/>
        <end position="1109"/>
    </location>
</feature>
<dbReference type="EMBL" id="LWDD02000349">
    <property type="protein sequence ID" value="KAE8261555.1"/>
    <property type="molecule type" value="Genomic_DNA"/>
</dbReference>
<feature type="region of interest" description="Disordered" evidence="1">
    <location>
        <begin position="794"/>
        <end position="829"/>
    </location>
</feature>
<sequence length="1206" mass="129496">MWVVRAKFDLRTEEERVLGCGETYKITRDDEGGRALYFQTKSVSKIHAFIEVAPAPDDLKSIACDWRPTLRLLPGQQKSDPRPIGINRLRTRGEAEATSGDDNAAPQEAEYETFNAPTDEPFEIQDGDILTLKNKVVIRVKWIPLSFCIAPKTAERWPDFEKTRAEAAGMGVPLVSSAEWQSGATHLVLKRVVLRSYVIDALHAPAALVNPAFVQDIVDAAVNAEKECTGISRVLRSMDPQAPKYQPDPPEVDDPNREEMQATLMKAMEVKPRVRPLLGRSILCFVADQDEGSRVESRHVAAVLRSLGAAVKIHSLKEQPIRTKQVALEVIRAFKSAAGTSVAEQPPEVRRHVETGQQAIIYYMGDVDSLAPIGAAAKEMNCPMPRVLGGDLDWIAYGVRQAESLLEPFTGNEEDYVDLMPSTQQLEERRASPGRRMESPVQPENARADDAAATVVPANREHVAEPTHDADGAQQPPVPTDKGADKSAEIMSLQRMQQKAASRKKDMFDALLDDDSPPRPAARSKAAQRRAAEAQAAQNRQTTGTERATETSAGPSRTTSGRSRRAPMDLDDMFGDISESADGRSAIGGNTAGSKQTPQESTTRQLRAALNEEARSQAAGATQLEAMGLTAGGSLLTQAIPEGGDGGDDETRSQAPLTPLVEMDQSGPSDSQASAQRGGRKRNASPSPDRGDASTVRRAKRRKHGADEGGKEGGGEKTGQGDKQQREGEPSAAMQAPVVRGHKHKETGKGPDKDEQFLRAVSTIEKRKKADPFDKEFNQLRIAKPVYDAGGRRVRTEAEAGSGKGGVQVVRSGARANATDAQDEEEDEEFQRFQELADDDLDWNLRGNFMQVDFVPLVVERAEARPFRIEPDGRPNFKAFRRKGQAKKVVDPVRVISTVLDDMPQLQIGEDSVMDMVASKRTTYGGADDEELEEDDADFTGLHPPSRTYSGNRAKTAKRFQFSLGDDENPRADAASQREAPEPSGTGRRGRSQGATASSGRGRGGRARAPTQYVEVSDDEEESDPEAGLLLNLDEEVGLDEQDQAAETQFSLDSQSAAPSKRAKRGATGAGGGGRGGKKAFVAPPQTSAQAGGASSSRHATASNQSSQLFRGISDSLDPLGEQESSLDPSAAVDPSTTSGSAAGSSVNAPPGSVVPASRPMDDEDTFMGFGASGRRKRTGATGGTAGSAASGASGSRSLARGRSRF</sequence>
<feature type="compositionally biased region" description="Low complexity" evidence="1">
    <location>
        <begin position="552"/>
        <end position="561"/>
    </location>
</feature>
<dbReference type="AlphaFoldDB" id="A0A177VIG6"/>
<feature type="compositionally biased region" description="Basic and acidic residues" evidence="1">
    <location>
        <begin position="426"/>
        <end position="438"/>
    </location>
</feature>
<feature type="compositionally biased region" description="Acidic residues" evidence="1">
    <location>
        <begin position="927"/>
        <end position="938"/>
    </location>
</feature>
<dbReference type="Proteomes" id="UP000836402">
    <property type="component" value="Unassembled WGS sequence"/>
</dbReference>
<reference evidence="2" key="3">
    <citation type="submission" date="2020-10" db="EMBL/GenBank/DDBJ databases">
        <authorList>
            <person name="Sedaghatjoo S."/>
        </authorList>
    </citation>
    <scope>NUCLEOTIDE SEQUENCE</scope>
    <source>
        <strain evidence="2">AZH3</strain>
    </source>
</reference>
<feature type="compositionally biased region" description="Low complexity" evidence="1">
    <location>
        <begin position="1135"/>
        <end position="1152"/>
    </location>
</feature>
<reference evidence="3" key="2">
    <citation type="journal article" date="2019" name="IMA Fungus">
        <title>Genome sequencing and comparison of five Tilletia species to identify candidate genes for the detection of regulated species infecting wheat.</title>
        <authorList>
            <person name="Nguyen H.D.T."/>
            <person name="Sultana T."/>
            <person name="Kesanakurti P."/>
            <person name="Hambleton S."/>
        </authorList>
    </citation>
    <scope>NUCLEOTIDE SEQUENCE</scope>
    <source>
        <strain evidence="3">DAOMC 238032</strain>
    </source>
</reference>
<keyword evidence="5" id="KW-1185">Reference proteome</keyword>
<accession>A0A177VIG6</accession>
<organism evidence="3 4">
    <name type="scientific">Tilletia caries</name>
    <name type="common">wheat bunt fungus</name>
    <dbReference type="NCBI Taxonomy" id="13290"/>
    <lineage>
        <taxon>Eukaryota</taxon>
        <taxon>Fungi</taxon>
        <taxon>Dikarya</taxon>
        <taxon>Basidiomycota</taxon>
        <taxon>Ustilaginomycotina</taxon>
        <taxon>Exobasidiomycetes</taxon>
        <taxon>Tilletiales</taxon>
        <taxon>Tilletiaceae</taxon>
        <taxon>Tilletia</taxon>
    </lineage>
</organism>
<reference evidence="3" key="1">
    <citation type="submission" date="2016-04" db="EMBL/GenBank/DDBJ databases">
        <authorList>
            <person name="Nguyen H.D."/>
            <person name="Kesanakurti P."/>
            <person name="Cullis J."/>
            <person name="Levesque C.A."/>
            <person name="Hambleton S."/>
        </authorList>
    </citation>
    <scope>NUCLEOTIDE SEQUENCE</scope>
    <source>
        <strain evidence="3">DAOMC 238032</strain>
    </source>
</reference>
<name>A0A177VIG6_9BASI</name>
<feature type="compositionally biased region" description="Acidic residues" evidence="1">
    <location>
        <begin position="1016"/>
        <end position="1025"/>
    </location>
</feature>
<feature type="region of interest" description="Disordered" evidence="1">
    <location>
        <begin position="510"/>
        <end position="757"/>
    </location>
</feature>
<feature type="compositionally biased region" description="Polar residues" evidence="1">
    <location>
        <begin position="592"/>
        <end position="605"/>
    </location>
</feature>
<comment type="caution">
    <text evidence="3">The sequence shown here is derived from an EMBL/GenBank/DDBJ whole genome shotgun (WGS) entry which is preliminary data.</text>
</comment>
<feature type="compositionally biased region" description="Polar residues" evidence="1">
    <location>
        <begin position="666"/>
        <end position="675"/>
    </location>
</feature>
<evidence type="ECO:0000313" key="5">
    <source>
        <dbReference type="Proteomes" id="UP000836402"/>
    </source>
</evidence>
<evidence type="ECO:0000256" key="1">
    <source>
        <dbReference type="SAM" id="MobiDB-lite"/>
    </source>
</evidence>
<feature type="region of interest" description="Disordered" evidence="1">
    <location>
        <begin position="424"/>
        <end position="486"/>
    </location>
</feature>
<feature type="compositionally biased region" description="Basic and acidic residues" evidence="1">
    <location>
        <begin position="705"/>
        <end position="729"/>
    </location>
</feature>
<evidence type="ECO:0000313" key="3">
    <source>
        <dbReference type="EMBL" id="KAE8261555.1"/>
    </source>
</evidence>
<feature type="compositionally biased region" description="Low complexity" evidence="1">
    <location>
        <begin position="1088"/>
        <end position="1097"/>
    </location>
</feature>
<evidence type="ECO:0000313" key="4">
    <source>
        <dbReference type="Proteomes" id="UP000077671"/>
    </source>
</evidence>
<dbReference type="EMBL" id="CAJHJG010003458">
    <property type="protein sequence ID" value="CAD6931975.1"/>
    <property type="molecule type" value="Genomic_DNA"/>
</dbReference>
<protein>
    <submittedName>
        <fullName evidence="3">Uncharacterized protein</fullName>
    </submittedName>
</protein>
<proteinExistence type="predicted"/>
<feature type="compositionally biased region" description="Basic and acidic residues" evidence="1">
    <location>
        <begin position="747"/>
        <end position="757"/>
    </location>
</feature>
<dbReference type="Proteomes" id="UP000077671">
    <property type="component" value="Unassembled WGS sequence"/>
</dbReference>
<feature type="compositionally biased region" description="Low complexity" evidence="1">
    <location>
        <begin position="1187"/>
        <end position="1199"/>
    </location>
</feature>
<feature type="compositionally biased region" description="Basic and acidic residues" evidence="1">
    <location>
        <begin position="459"/>
        <end position="471"/>
    </location>
</feature>
<feature type="region of interest" description="Disordered" evidence="1">
    <location>
        <begin position="924"/>
        <end position="1206"/>
    </location>
</feature>